<evidence type="ECO:0000256" key="2">
    <source>
        <dbReference type="ARBA" id="ARBA00007401"/>
    </source>
</evidence>
<accession>A0AA35V3Q4</accession>
<dbReference type="InterPro" id="IPR041625">
    <property type="entry name" value="Beta-mannosidase_Ig"/>
</dbReference>
<dbReference type="GO" id="GO:0004567">
    <property type="term" value="F:beta-mannosidase activity"/>
    <property type="evidence" value="ECO:0007669"/>
    <property type="project" value="UniProtKB-EC"/>
</dbReference>
<evidence type="ECO:0000313" key="12">
    <source>
        <dbReference type="EMBL" id="CAI9119378.1"/>
    </source>
</evidence>
<dbReference type="Gene3D" id="2.60.40.10">
    <property type="entry name" value="Immunoglobulins"/>
    <property type="match status" value="2"/>
</dbReference>
<keyword evidence="9" id="KW-0326">Glycosidase</keyword>
<feature type="signal peptide" evidence="10">
    <location>
        <begin position="1"/>
        <end position="22"/>
    </location>
</feature>
<dbReference type="PANTHER" id="PTHR43730:SF1">
    <property type="entry name" value="BETA-MANNOSIDASE"/>
    <property type="match status" value="1"/>
</dbReference>
<dbReference type="FunFam" id="3.20.20.80:FF:000050">
    <property type="entry name" value="Beta-mannosidase B"/>
    <property type="match status" value="1"/>
</dbReference>
<keyword evidence="8" id="KW-0325">Glycoprotein</keyword>
<dbReference type="InterPro" id="IPR006102">
    <property type="entry name" value="Ig-like_GH2"/>
</dbReference>
<dbReference type="Gene3D" id="3.20.20.80">
    <property type="entry name" value="Glycosidases"/>
    <property type="match status" value="1"/>
</dbReference>
<keyword evidence="13" id="KW-1185">Reference proteome</keyword>
<dbReference type="Pfam" id="PF17753">
    <property type="entry name" value="Ig_mannosidase"/>
    <property type="match status" value="1"/>
</dbReference>
<evidence type="ECO:0000256" key="10">
    <source>
        <dbReference type="SAM" id="SignalP"/>
    </source>
</evidence>
<protein>
    <recommendedName>
        <fullName evidence="3">beta-mannosidase</fullName>
        <ecNumber evidence="3">3.2.1.25</ecNumber>
    </recommendedName>
</protein>
<comment type="similarity">
    <text evidence="2">Belongs to the glycosyl hydrolase 2 family.</text>
</comment>
<dbReference type="Proteomes" id="UP001176960">
    <property type="component" value="Unassembled WGS sequence"/>
</dbReference>
<proteinExistence type="inferred from homology"/>
<evidence type="ECO:0000256" key="1">
    <source>
        <dbReference type="ARBA" id="ARBA00000829"/>
    </source>
</evidence>
<dbReference type="InterPro" id="IPR036156">
    <property type="entry name" value="Beta-gal/glucu_dom_sf"/>
</dbReference>
<dbReference type="SUPFAM" id="SSF51445">
    <property type="entry name" value="(Trans)glycosidases"/>
    <property type="match status" value="1"/>
</dbReference>
<dbReference type="InterPro" id="IPR054593">
    <property type="entry name" value="Beta-mannosidase-like_N2"/>
</dbReference>
<keyword evidence="4" id="KW-0436">Ligase</keyword>
<feature type="domain" description="Biotin carboxylation" evidence="11">
    <location>
        <begin position="314"/>
        <end position="869"/>
    </location>
</feature>
<dbReference type="GO" id="GO:0005975">
    <property type="term" value="P:carbohydrate metabolic process"/>
    <property type="evidence" value="ECO:0007669"/>
    <property type="project" value="InterPro"/>
</dbReference>
<dbReference type="GO" id="GO:0006516">
    <property type="term" value="P:glycoprotein catabolic process"/>
    <property type="evidence" value="ECO:0007669"/>
    <property type="project" value="TreeGrafter"/>
</dbReference>
<dbReference type="EC" id="3.2.1.25" evidence="3"/>
<dbReference type="AlphaFoldDB" id="A0AA35V3Q4"/>
<evidence type="ECO:0000256" key="3">
    <source>
        <dbReference type="ARBA" id="ARBA00012754"/>
    </source>
</evidence>
<dbReference type="InterPro" id="IPR008979">
    <property type="entry name" value="Galactose-bd-like_sf"/>
</dbReference>
<sequence length="869" mass="96162">MKTAISRLLPLAVFLACGPVRAETVVRDLDQGWMFRLTPGEAAGRTHPLAADWQEARVPGSTLADLIRAGEAPDPLQGLNEAKIQWIGLSDWQYRGRLTLTDSEKQAAHLDLVFDGLDTFASVSINGHTVLDADNMFRTWTVADVRQYLRDGENEILVTFRSPIRVMHQRLLHVAHTLPGEFETPFGDEAEGRQSQAYVRKAGYQYGWDWGPRVLTEGIWRGVHLVARDTVSLAHEYPSTVGLDAHVARLNVMGDISLDAPGTYRLQARYRGPDGKMGQAEQTAQLPAGTTGIAVPLSIPEPALWYPIGAGPQPLYQVELAVFDVAGHRVASSTRRIGLRTVELVRDRDGKGRAFGFRVNGRILFAKGASLIPMDIFPGQESAAHRDRLLTMARDANMNMIRVWGGGLYESDALYDRADELGLMVWQDFAFGGPVPPPDAAYAESARQEAREQILRLRHHPSLMLWCGNNEVETGWESWPDRKDYARAIGPVRRDVVVAGMAHLFGGVLPQEVASLDPQTPYWPTSPGTDYDGPANVPERGDMHVWNVWSGSAPIADYLKTTPRFQSEYGLQAMPPMSTLADAIAPDQMGENTQVMRAHQKFASGDGNRRIGFYLKAEYGRARDFPAFVYLSQVMQADGIALAAEHLRASRPWTLGSLYWQLNDLWPGPSWSAVDKHNRPKALWYRTRAFYAPRMVTILPEGDGFSVSAVSDLNAAEPGHVDVERVSMNGTRTLLLSRDVILAPDAVMAIGHLDRARLDPTRDVLVATLRVDGKIVSRRILPVGTYRQLALQDPQLSWIWSANGETVTFTARNFAHAVSLGVDGPDTLPDDDFFDLLPGESRMIHFSGPALSKAVRAHLKPRSLFGATR</sequence>
<evidence type="ECO:0000313" key="13">
    <source>
        <dbReference type="Proteomes" id="UP001176960"/>
    </source>
</evidence>
<evidence type="ECO:0000256" key="8">
    <source>
        <dbReference type="ARBA" id="ARBA00023180"/>
    </source>
</evidence>
<gene>
    <name evidence="12" type="ORF">LMG32879_000192</name>
</gene>
<organism evidence="12 13">
    <name type="scientific">Brytella acorum</name>
    <dbReference type="NCBI Taxonomy" id="2959299"/>
    <lineage>
        <taxon>Bacteria</taxon>
        <taxon>Pseudomonadati</taxon>
        <taxon>Pseudomonadota</taxon>
        <taxon>Alphaproteobacteria</taxon>
        <taxon>Acetobacterales</taxon>
        <taxon>Acetobacteraceae</taxon>
        <taxon>Brytella</taxon>
    </lineage>
</organism>
<dbReference type="SUPFAM" id="SSF49785">
    <property type="entry name" value="Galactose-binding domain-like"/>
    <property type="match status" value="1"/>
</dbReference>
<dbReference type="InterPro" id="IPR017853">
    <property type="entry name" value="GH"/>
</dbReference>
<evidence type="ECO:0000256" key="5">
    <source>
        <dbReference type="ARBA" id="ARBA00022741"/>
    </source>
</evidence>
<dbReference type="GO" id="GO:0016874">
    <property type="term" value="F:ligase activity"/>
    <property type="evidence" value="ECO:0007669"/>
    <property type="project" value="UniProtKB-KW"/>
</dbReference>
<comment type="catalytic activity">
    <reaction evidence="1">
        <text>Hydrolysis of terminal, non-reducing beta-D-mannose residues in beta-D-mannosides.</text>
        <dbReference type="EC" id="3.2.1.25"/>
    </reaction>
</comment>
<keyword evidence="7" id="KW-0067">ATP-binding</keyword>
<dbReference type="GO" id="GO:0005524">
    <property type="term" value="F:ATP binding"/>
    <property type="evidence" value="ECO:0007669"/>
    <property type="project" value="UniProtKB-KW"/>
</dbReference>
<keyword evidence="10" id="KW-0732">Signal</keyword>
<dbReference type="InterPro" id="IPR013783">
    <property type="entry name" value="Ig-like_fold"/>
</dbReference>
<evidence type="ECO:0000256" key="6">
    <source>
        <dbReference type="ARBA" id="ARBA00022801"/>
    </source>
</evidence>
<evidence type="ECO:0000259" key="11">
    <source>
        <dbReference type="PROSITE" id="PS50979"/>
    </source>
</evidence>
<comment type="caution">
    <text evidence="12">The sequence shown here is derived from an EMBL/GenBank/DDBJ whole genome shotgun (WGS) entry which is preliminary data.</text>
</comment>
<dbReference type="EMBL" id="CATKSH010000001">
    <property type="protein sequence ID" value="CAI9119378.1"/>
    <property type="molecule type" value="Genomic_DNA"/>
</dbReference>
<evidence type="ECO:0000256" key="4">
    <source>
        <dbReference type="ARBA" id="ARBA00022598"/>
    </source>
</evidence>
<feature type="chain" id="PRO_5041460807" description="beta-mannosidase" evidence="10">
    <location>
        <begin position="23"/>
        <end position="869"/>
    </location>
</feature>
<dbReference type="PROSITE" id="PS50979">
    <property type="entry name" value="BC"/>
    <property type="match status" value="1"/>
</dbReference>
<keyword evidence="5" id="KW-0547">Nucleotide-binding</keyword>
<dbReference type="Gene3D" id="2.60.120.260">
    <property type="entry name" value="Galactose-binding domain-like"/>
    <property type="match status" value="1"/>
</dbReference>
<keyword evidence="6 12" id="KW-0378">Hydrolase</keyword>
<dbReference type="SUPFAM" id="SSF49303">
    <property type="entry name" value="beta-Galactosidase/glucuronidase domain"/>
    <property type="match status" value="2"/>
</dbReference>
<dbReference type="RefSeq" id="WP_289842307.1">
    <property type="nucleotide sequence ID" value="NZ_CATKSH010000001.1"/>
</dbReference>
<dbReference type="Pfam" id="PF00703">
    <property type="entry name" value="Glyco_hydro_2"/>
    <property type="match status" value="1"/>
</dbReference>
<evidence type="ECO:0000256" key="9">
    <source>
        <dbReference type="ARBA" id="ARBA00023295"/>
    </source>
</evidence>
<dbReference type="Pfam" id="PF22666">
    <property type="entry name" value="Glyco_hydro_2_N2"/>
    <property type="match status" value="1"/>
</dbReference>
<name>A0AA35V3Q4_9PROT</name>
<dbReference type="PANTHER" id="PTHR43730">
    <property type="entry name" value="BETA-MANNOSIDASE"/>
    <property type="match status" value="1"/>
</dbReference>
<dbReference type="InterPro" id="IPR011764">
    <property type="entry name" value="Biotin_carboxylation_dom"/>
</dbReference>
<dbReference type="InterPro" id="IPR050887">
    <property type="entry name" value="Beta-mannosidase_GH2"/>
</dbReference>
<reference evidence="12" key="1">
    <citation type="submission" date="2023-03" db="EMBL/GenBank/DDBJ databases">
        <authorList>
            <person name="Cleenwerck I."/>
        </authorList>
    </citation>
    <scope>NUCLEOTIDE SEQUENCE</scope>
    <source>
        <strain evidence="12">LMG 32879</strain>
    </source>
</reference>
<evidence type="ECO:0000256" key="7">
    <source>
        <dbReference type="ARBA" id="ARBA00022840"/>
    </source>
</evidence>